<keyword evidence="7 12" id="KW-1133">Transmembrane helix</keyword>
<organism evidence="14 15">
    <name type="scientific">Heligmosomoides polygyrus</name>
    <name type="common">Parasitic roundworm</name>
    <dbReference type="NCBI Taxonomy" id="6339"/>
    <lineage>
        <taxon>Eukaryota</taxon>
        <taxon>Metazoa</taxon>
        <taxon>Ecdysozoa</taxon>
        <taxon>Nematoda</taxon>
        <taxon>Chromadorea</taxon>
        <taxon>Rhabditida</taxon>
        <taxon>Rhabditina</taxon>
        <taxon>Rhabditomorpha</taxon>
        <taxon>Strongyloidea</taxon>
        <taxon>Heligmosomidae</taxon>
        <taxon>Heligmosomoides</taxon>
    </lineage>
</organism>
<dbReference type="InterPro" id="IPR050271">
    <property type="entry name" value="UDP-glycosyltransferase"/>
</dbReference>
<reference evidence="13 14" key="1">
    <citation type="submission" date="2018-11" db="EMBL/GenBank/DDBJ databases">
        <authorList>
            <consortium name="Pathogen Informatics"/>
        </authorList>
    </citation>
    <scope>NUCLEOTIDE SEQUENCE [LARGE SCALE GENOMIC DNA]</scope>
</reference>
<proteinExistence type="inferred from homology"/>
<evidence type="ECO:0000256" key="2">
    <source>
        <dbReference type="ARBA" id="ARBA00009995"/>
    </source>
</evidence>
<evidence type="ECO:0000256" key="11">
    <source>
        <dbReference type="RuleBase" id="RU003718"/>
    </source>
</evidence>
<dbReference type="InterPro" id="IPR002213">
    <property type="entry name" value="UDP_glucos_trans"/>
</dbReference>
<evidence type="ECO:0000256" key="3">
    <source>
        <dbReference type="ARBA" id="ARBA00022676"/>
    </source>
</evidence>
<dbReference type="Gene3D" id="3.40.50.2000">
    <property type="entry name" value="Glycogen Phosphorylase B"/>
    <property type="match status" value="1"/>
</dbReference>
<evidence type="ECO:0000256" key="5">
    <source>
        <dbReference type="ARBA" id="ARBA00022692"/>
    </source>
</evidence>
<dbReference type="PANTHER" id="PTHR48043">
    <property type="entry name" value="EG:EG0003.4 PROTEIN-RELATED"/>
    <property type="match status" value="1"/>
</dbReference>
<dbReference type="Proteomes" id="UP000050761">
    <property type="component" value="Unassembled WGS sequence"/>
</dbReference>
<dbReference type="Pfam" id="PF00201">
    <property type="entry name" value="UDPGT"/>
    <property type="match status" value="1"/>
</dbReference>
<dbReference type="InterPro" id="IPR035595">
    <property type="entry name" value="UDP_glycos_trans_CS"/>
</dbReference>
<evidence type="ECO:0000256" key="6">
    <source>
        <dbReference type="ARBA" id="ARBA00022729"/>
    </source>
</evidence>
<evidence type="ECO:0000256" key="8">
    <source>
        <dbReference type="ARBA" id="ARBA00023136"/>
    </source>
</evidence>
<keyword evidence="14" id="KW-1185">Reference proteome</keyword>
<name>A0A183GIS9_HELPZ</name>
<dbReference type="PANTHER" id="PTHR48043:SF46">
    <property type="entry name" value="UDP-GLUCURONOSYLTRANSFERASE UGT-60-RELATED"/>
    <property type="match status" value="1"/>
</dbReference>
<keyword evidence="3 11" id="KW-0328">Glycosyltransferase</keyword>
<dbReference type="AlphaFoldDB" id="A0A183GIS9"/>
<protein>
    <recommendedName>
        <fullName evidence="12">UDP-glucuronosyltransferase</fullName>
        <ecNumber evidence="12">2.4.1.17</ecNumber>
    </recommendedName>
</protein>
<comment type="similarity">
    <text evidence="2 11">Belongs to the UDP-glycosyltransferase family.</text>
</comment>
<evidence type="ECO:0000313" key="15">
    <source>
        <dbReference type="WBParaSite" id="HPBE_0002255601-mRNA-1"/>
    </source>
</evidence>
<keyword evidence="5 12" id="KW-0812">Transmembrane</keyword>
<dbReference type="WBParaSite" id="HPBE_0002255601-mRNA-1">
    <property type="protein sequence ID" value="HPBE_0002255601-mRNA-1"/>
    <property type="gene ID" value="HPBE_0002255601"/>
</dbReference>
<evidence type="ECO:0000313" key="14">
    <source>
        <dbReference type="Proteomes" id="UP000050761"/>
    </source>
</evidence>
<dbReference type="EMBL" id="UZAH01034110">
    <property type="protein sequence ID" value="VDP33321.1"/>
    <property type="molecule type" value="Genomic_DNA"/>
</dbReference>
<accession>A0A3P8CLP3</accession>
<reference evidence="15" key="2">
    <citation type="submission" date="2019-09" db="UniProtKB">
        <authorList>
            <consortium name="WormBaseParasite"/>
        </authorList>
    </citation>
    <scope>IDENTIFICATION</scope>
</reference>
<comment type="subcellular location">
    <subcellularLocation>
        <location evidence="1 12">Membrane</location>
        <topology evidence="1 12">Single-pass membrane protein</topology>
    </subcellularLocation>
</comment>
<evidence type="ECO:0000256" key="4">
    <source>
        <dbReference type="ARBA" id="ARBA00022679"/>
    </source>
</evidence>
<accession>A0A183GIS9</accession>
<keyword evidence="6" id="KW-0732">Signal</keyword>
<keyword evidence="4 11" id="KW-0808">Transferase</keyword>
<dbReference type="CDD" id="cd03784">
    <property type="entry name" value="GT1_Gtf-like"/>
    <property type="match status" value="1"/>
</dbReference>
<dbReference type="OrthoDB" id="5835829at2759"/>
<evidence type="ECO:0000256" key="9">
    <source>
        <dbReference type="ARBA" id="ARBA00023180"/>
    </source>
</evidence>
<evidence type="ECO:0000256" key="1">
    <source>
        <dbReference type="ARBA" id="ARBA00004167"/>
    </source>
</evidence>
<dbReference type="EC" id="2.4.1.17" evidence="12"/>
<keyword evidence="9" id="KW-0325">Glycoprotein</keyword>
<dbReference type="GO" id="GO:0015020">
    <property type="term" value="F:glucuronosyltransferase activity"/>
    <property type="evidence" value="ECO:0007669"/>
    <property type="project" value="UniProtKB-EC"/>
</dbReference>
<gene>
    <name evidence="13" type="ORF">HPBE_LOCUS22555</name>
</gene>
<dbReference type="GO" id="GO:0016020">
    <property type="term" value="C:membrane"/>
    <property type="evidence" value="ECO:0007669"/>
    <property type="project" value="UniProtKB-SubCell"/>
</dbReference>
<sequence length="335" mass="37826">MVDPTLYPYNLTFLFCDQAGFTQSFTERVFNLLWHLSLLDFVNLPQNLLHDENELYRKTISKGTPDLWELSLNVSALLINGERMLDFPRPLPNHIAFSGELGLKKSVKKVEFDAELQQILERPSKGLIVFSLGTVSNTTNMPRQMIDSFVGAFSRLGDYTILWRMEGKVDEADSLEHVHLLKWLPQKDIMKLPQMKLLIAHGGYNSFLETAQAGVPAVLMPLFADQKINAMRAQRFGIARVLDKLHLTPEIVYDAIIDVMKTKSFSLRAQKLSAMLKDKPTSRPYSTLGHILKMATSDAKYYTLQAAQRLSFIAIYGLDIIVVLGVATAVLSMTM</sequence>
<keyword evidence="8 12" id="KW-0472">Membrane</keyword>
<evidence type="ECO:0000256" key="10">
    <source>
        <dbReference type="ARBA" id="ARBA00047475"/>
    </source>
</evidence>
<comment type="catalytic activity">
    <reaction evidence="10 12">
        <text>glucuronate acceptor + UDP-alpha-D-glucuronate = acceptor beta-D-glucuronoside + UDP + H(+)</text>
        <dbReference type="Rhea" id="RHEA:21032"/>
        <dbReference type="ChEBI" id="CHEBI:15378"/>
        <dbReference type="ChEBI" id="CHEBI:58052"/>
        <dbReference type="ChEBI" id="CHEBI:58223"/>
        <dbReference type="ChEBI" id="CHEBI:132367"/>
        <dbReference type="ChEBI" id="CHEBI:132368"/>
        <dbReference type="EC" id="2.4.1.17"/>
    </reaction>
</comment>
<dbReference type="SUPFAM" id="SSF53756">
    <property type="entry name" value="UDP-Glycosyltransferase/glycogen phosphorylase"/>
    <property type="match status" value="1"/>
</dbReference>
<feature type="transmembrane region" description="Helical" evidence="12">
    <location>
        <begin position="310"/>
        <end position="331"/>
    </location>
</feature>
<dbReference type="PROSITE" id="PS00375">
    <property type="entry name" value="UDPGT"/>
    <property type="match status" value="1"/>
</dbReference>
<evidence type="ECO:0000256" key="12">
    <source>
        <dbReference type="RuleBase" id="RU362059"/>
    </source>
</evidence>
<dbReference type="FunFam" id="3.40.50.2000:FF:000118">
    <property type="entry name" value="UDP-glucuronosyltransferase"/>
    <property type="match status" value="1"/>
</dbReference>
<evidence type="ECO:0000313" key="13">
    <source>
        <dbReference type="EMBL" id="VDP33321.1"/>
    </source>
</evidence>
<evidence type="ECO:0000256" key="7">
    <source>
        <dbReference type="ARBA" id="ARBA00022989"/>
    </source>
</evidence>